<organism evidence="1 2">
    <name type="scientific">Citrobacter youngae ATCC 29220</name>
    <dbReference type="NCBI Taxonomy" id="500640"/>
    <lineage>
        <taxon>Bacteria</taxon>
        <taxon>Pseudomonadati</taxon>
        <taxon>Pseudomonadota</taxon>
        <taxon>Gammaproteobacteria</taxon>
        <taxon>Enterobacterales</taxon>
        <taxon>Enterobacteriaceae</taxon>
        <taxon>Citrobacter</taxon>
        <taxon>Citrobacter freundii complex</taxon>
    </lineage>
</organism>
<reference evidence="1 2" key="1">
    <citation type="submission" date="2010-02" db="EMBL/GenBank/DDBJ databases">
        <authorList>
            <person name="Weinstock G."/>
            <person name="Sodergren E."/>
            <person name="Clifton S."/>
            <person name="Fulton L."/>
            <person name="Fulton B."/>
            <person name="Courtney L."/>
            <person name="Fronick C."/>
            <person name="Harrison M."/>
            <person name="Strong C."/>
            <person name="Farmer C."/>
            <person name="Delahaunty K."/>
            <person name="Markovic C."/>
            <person name="Hall O."/>
            <person name="Minx P."/>
            <person name="Tomlinson C."/>
            <person name="Mitreva M."/>
            <person name="Nelson J."/>
            <person name="Hou S."/>
            <person name="Wollam A."/>
            <person name="Pepin K.H."/>
            <person name="Johnson M."/>
            <person name="Bhonagiri V."/>
            <person name="Zhang X."/>
            <person name="Suruliraj S."/>
            <person name="Warren W."/>
            <person name="Chinwalla A."/>
            <person name="Mardis E.R."/>
            <person name="Wilson R.K."/>
        </authorList>
    </citation>
    <scope>NUCLEOTIDE SEQUENCE [LARGE SCALE GENOMIC DNA]</scope>
    <source>
        <strain evidence="1 2">ATCC 29220</strain>
    </source>
</reference>
<dbReference type="HOGENOM" id="CLU_2179177_0_0_6"/>
<evidence type="ECO:0000313" key="1">
    <source>
        <dbReference type="EMBL" id="EFE06736.1"/>
    </source>
</evidence>
<dbReference type="EMBL" id="ABWL02000021">
    <property type="protein sequence ID" value="EFE06736.1"/>
    <property type="molecule type" value="Genomic_DNA"/>
</dbReference>
<name>D4BGY6_9ENTR</name>
<dbReference type="AlphaFoldDB" id="D4BGY6"/>
<accession>D4BGY6</accession>
<evidence type="ECO:0000313" key="2">
    <source>
        <dbReference type="Proteomes" id="UP000003880"/>
    </source>
</evidence>
<dbReference type="Proteomes" id="UP000003880">
    <property type="component" value="Unassembled WGS sequence"/>
</dbReference>
<comment type="caution">
    <text evidence="1">The sequence shown here is derived from an EMBL/GenBank/DDBJ whole genome shotgun (WGS) entry which is preliminary data.</text>
</comment>
<protein>
    <submittedName>
        <fullName evidence="1">Uncharacterized protein</fullName>
    </submittedName>
</protein>
<proteinExistence type="predicted"/>
<sequence length="109" mass="11939">MKIGGDEQPVIFVIDRNCPHDIGMAAMQHADELADGFPVLQVHAIFAGDRQRLYDAGAGIFQLTLQVVVAMHNKKDTEQQTNQDGRGQDQNHHACAQAVVGHGVPLWDN</sequence>
<gene>
    <name evidence="1" type="ORF">CIT292_09793</name>
</gene>